<evidence type="ECO:0000256" key="1">
    <source>
        <dbReference type="PROSITE-ProRule" id="PRU00023"/>
    </source>
</evidence>
<dbReference type="OrthoDB" id="10254927at2759"/>
<dbReference type="GO" id="GO:1902412">
    <property type="term" value="P:regulation of mitotic cytokinesis"/>
    <property type="evidence" value="ECO:0007669"/>
    <property type="project" value="InterPro"/>
</dbReference>
<accession>A0A674NZ73</accession>
<feature type="compositionally biased region" description="Basic residues" evidence="2">
    <location>
        <begin position="10"/>
        <end position="26"/>
    </location>
</feature>
<reference evidence="3" key="2">
    <citation type="submission" date="2025-08" db="UniProtKB">
        <authorList>
            <consortium name="Ensembl"/>
        </authorList>
    </citation>
    <scope>IDENTIFICATION</scope>
</reference>
<sequence length="377" mass="42957">MATMESSNKSGKKKRVKCKKSRKRAHVAPAEMCPAAKSEEKMNITENTKGQPAFHVACLYGQLATIKQLLESSLSLINSSDLQGRRAVHMVMSSQSWPRTSSCLRYLLEQGADINVKTNSGATPLHLAASEGLLDCVETLIQAGADILAQDDMGNTPLDWARMGCHREVARHLRSHMWQEAKKKELQERKLVWDLHRDLTRQVNMNERSKKALSDVKMAEWASRKGFPVKDFSYVVPVSQYHTQCVPSDGTRAKWKPPTHPLKQQPPASNPWTIFAGLPPEKPDLRDSIIMMERSSRQLEYVTKWDRTPHQLPDLPTDVLKRVLFPKAFPSRISSSRHFEPWDITEVQHRRYPLEKNTSPWTEVAMHLAEVLEPGHY</sequence>
<dbReference type="GO" id="GO:0031116">
    <property type="term" value="P:positive regulation of microtubule polymerization"/>
    <property type="evidence" value="ECO:0007669"/>
    <property type="project" value="TreeGrafter"/>
</dbReference>
<dbReference type="SUPFAM" id="SSF48403">
    <property type="entry name" value="Ankyrin repeat"/>
    <property type="match status" value="1"/>
</dbReference>
<dbReference type="PROSITE" id="PS50088">
    <property type="entry name" value="ANK_REPEAT"/>
    <property type="match status" value="2"/>
</dbReference>
<feature type="repeat" description="ANK" evidence="1">
    <location>
        <begin position="83"/>
        <end position="119"/>
    </location>
</feature>
<evidence type="ECO:0000313" key="4">
    <source>
        <dbReference type="Proteomes" id="UP000005226"/>
    </source>
</evidence>
<dbReference type="RefSeq" id="XP_029695669.1">
    <property type="nucleotide sequence ID" value="XM_029839809.1"/>
</dbReference>
<keyword evidence="4" id="KW-1185">Reference proteome</keyword>
<dbReference type="Pfam" id="PF12796">
    <property type="entry name" value="Ank_2"/>
    <property type="match status" value="1"/>
</dbReference>
<feature type="region of interest" description="Disordered" evidence="2">
    <location>
        <begin position="249"/>
        <end position="271"/>
    </location>
</feature>
<reference evidence="3 4" key="1">
    <citation type="journal article" date="2011" name="Genome Biol. Evol.">
        <title>Integration of the genetic map and genome assembly of fugu facilitates insights into distinct features of genome evolution in teleosts and mammals.</title>
        <authorList>
            <person name="Kai W."/>
            <person name="Kikuchi K."/>
            <person name="Tohari S."/>
            <person name="Chew A.K."/>
            <person name="Tay A."/>
            <person name="Fujiwara A."/>
            <person name="Hosoya S."/>
            <person name="Suetake H."/>
            <person name="Naruse K."/>
            <person name="Brenner S."/>
            <person name="Suzuki Y."/>
            <person name="Venkatesh B."/>
        </authorList>
    </citation>
    <scope>NUCLEOTIDE SEQUENCE [LARGE SCALE GENOMIC DNA]</scope>
</reference>
<dbReference type="Gene3D" id="1.25.40.20">
    <property type="entry name" value="Ankyrin repeat-containing domain"/>
    <property type="match status" value="2"/>
</dbReference>
<dbReference type="InterPro" id="IPR002110">
    <property type="entry name" value="Ankyrin_rpt"/>
</dbReference>
<dbReference type="Proteomes" id="UP000005226">
    <property type="component" value="Chromosome 8"/>
</dbReference>
<proteinExistence type="predicted"/>
<dbReference type="GO" id="GO:0000922">
    <property type="term" value="C:spindle pole"/>
    <property type="evidence" value="ECO:0007669"/>
    <property type="project" value="TreeGrafter"/>
</dbReference>
<feature type="region of interest" description="Disordered" evidence="2">
    <location>
        <begin position="1"/>
        <end position="29"/>
    </location>
</feature>
<dbReference type="InParanoid" id="A0A674NZ73"/>
<dbReference type="Ensembl" id="ENSTRUT00000082134.1">
    <property type="protein sequence ID" value="ENSTRUP00000078825.1"/>
    <property type="gene ID" value="ENSTRUG00000032228.1"/>
</dbReference>
<dbReference type="SMART" id="SM00248">
    <property type="entry name" value="ANK"/>
    <property type="match status" value="4"/>
</dbReference>
<dbReference type="PANTHER" id="PTHR24160:SF1">
    <property type="entry name" value="ANKYRIN REPEAT DOMAIN-CONTAINING PROTEIN 53"/>
    <property type="match status" value="1"/>
</dbReference>
<dbReference type="InterPro" id="IPR036770">
    <property type="entry name" value="Ankyrin_rpt-contain_sf"/>
</dbReference>
<organism evidence="3 4">
    <name type="scientific">Takifugu rubripes</name>
    <name type="common">Japanese pufferfish</name>
    <name type="synonym">Fugu rubripes</name>
    <dbReference type="NCBI Taxonomy" id="31033"/>
    <lineage>
        <taxon>Eukaryota</taxon>
        <taxon>Metazoa</taxon>
        <taxon>Chordata</taxon>
        <taxon>Craniata</taxon>
        <taxon>Vertebrata</taxon>
        <taxon>Euteleostomi</taxon>
        <taxon>Actinopterygii</taxon>
        <taxon>Neopterygii</taxon>
        <taxon>Teleostei</taxon>
        <taxon>Neoteleostei</taxon>
        <taxon>Acanthomorphata</taxon>
        <taxon>Eupercaria</taxon>
        <taxon>Tetraodontiformes</taxon>
        <taxon>Tetradontoidea</taxon>
        <taxon>Tetraodontidae</taxon>
        <taxon>Takifugu</taxon>
    </lineage>
</organism>
<gene>
    <name evidence="3" type="primary">ankrd53</name>
</gene>
<evidence type="ECO:0000313" key="3">
    <source>
        <dbReference type="Ensembl" id="ENSTRUP00000078825.1"/>
    </source>
</evidence>
<evidence type="ECO:0000256" key="2">
    <source>
        <dbReference type="SAM" id="MobiDB-lite"/>
    </source>
</evidence>
<protein>
    <submittedName>
        <fullName evidence="3">Uncharacterized protein</fullName>
    </submittedName>
</protein>
<dbReference type="GeneTree" id="ENSGT00390000005650"/>
<dbReference type="PROSITE" id="PS50297">
    <property type="entry name" value="ANK_REP_REGION"/>
    <property type="match status" value="1"/>
</dbReference>
<dbReference type="InterPro" id="IPR042335">
    <property type="entry name" value="ANKRD53"/>
</dbReference>
<dbReference type="GO" id="GO:0060236">
    <property type="term" value="P:regulation of mitotic spindle organization"/>
    <property type="evidence" value="ECO:0007669"/>
    <property type="project" value="TreeGrafter"/>
</dbReference>
<feature type="repeat" description="ANK" evidence="1">
    <location>
        <begin position="120"/>
        <end position="152"/>
    </location>
</feature>
<keyword evidence="1" id="KW-0040">ANK repeat</keyword>
<dbReference type="GO" id="GO:0007080">
    <property type="term" value="P:mitotic metaphase chromosome alignment"/>
    <property type="evidence" value="ECO:0007669"/>
    <property type="project" value="TreeGrafter"/>
</dbReference>
<dbReference type="CTD" id="79998"/>
<dbReference type="PANTHER" id="PTHR24160">
    <property type="entry name" value="ANKYRIN REPEAT DOMAIN-CONTAINING PROTEIN 53"/>
    <property type="match status" value="1"/>
</dbReference>
<reference evidence="3" key="3">
    <citation type="submission" date="2025-09" db="UniProtKB">
        <authorList>
            <consortium name="Ensembl"/>
        </authorList>
    </citation>
    <scope>IDENTIFICATION</scope>
</reference>
<name>A0A674NZ73_TAKRU</name>
<dbReference type="GeneID" id="105418178"/>
<dbReference type="AlphaFoldDB" id="A0A674NZ73"/>
<dbReference type="OMA" id="NHRICAR"/>